<name>A0A269Y747_9LACO</name>
<dbReference type="Gene3D" id="3.40.50.10190">
    <property type="entry name" value="BRCT domain"/>
    <property type="match status" value="1"/>
</dbReference>
<dbReference type="CDD" id="cd17748">
    <property type="entry name" value="BRCT_DNA_ligase_like"/>
    <property type="match status" value="1"/>
</dbReference>
<protein>
    <recommendedName>
        <fullName evidence="3">BRCT domain-containing protein</fullName>
    </recommendedName>
</protein>
<dbReference type="Proteomes" id="UP000216802">
    <property type="component" value="Unassembled WGS sequence"/>
</dbReference>
<evidence type="ECO:0000313" key="1">
    <source>
        <dbReference type="EMBL" id="PAK81298.1"/>
    </source>
</evidence>
<dbReference type="AlphaFoldDB" id="A0A269Y747"/>
<dbReference type="SUPFAM" id="SSF52113">
    <property type="entry name" value="BRCT domain"/>
    <property type="match status" value="1"/>
</dbReference>
<evidence type="ECO:0008006" key="3">
    <source>
        <dbReference type="Google" id="ProtNLM"/>
    </source>
</evidence>
<dbReference type="RefSeq" id="WP_095354857.1">
    <property type="nucleotide sequence ID" value="NZ_NCXI01000055.1"/>
</dbReference>
<dbReference type="InterPro" id="IPR036420">
    <property type="entry name" value="BRCT_dom_sf"/>
</dbReference>
<sequence>MIDLTDMEIVFTGKLTSMPRKQAFAVASAFGAFPKAQINKQTDYLIVGAIHKTINEPLTTRKLDIPNIKHITEKDFIDWCQWKLSIWKDNLK</sequence>
<dbReference type="EMBL" id="NCXI01000055">
    <property type="protein sequence ID" value="PAK81298.1"/>
    <property type="molecule type" value="Genomic_DNA"/>
</dbReference>
<proteinExistence type="predicted"/>
<reference evidence="1 2" key="1">
    <citation type="submission" date="2017-04" db="EMBL/GenBank/DDBJ databases">
        <title>Kefir bacterial isolates.</title>
        <authorList>
            <person name="Kim Y."/>
            <person name="Blasche S."/>
            <person name="Patil K.R."/>
        </authorList>
    </citation>
    <scope>NUCLEOTIDE SEQUENCE [LARGE SCALE GENOMIC DNA]</scope>
    <source>
        <strain evidence="1 2">OG2</strain>
    </source>
</reference>
<accession>A0A269Y747</accession>
<organism evidence="1 2">
    <name type="scientific">Lentilactobacillus parakefiri</name>
    <dbReference type="NCBI Taxonomy" id="152332"/>
    <lineage>
        <taxon>Bacteria</taxon>
        <taxon>Bacillati</taxon>
        <taxon>Bacillota</taxon>
        <taxon>Bacilli</taxon>
        <taxon>Lactobacillales</taxon>
        <taxon>Lactobacillaceae</taxon>
        <taxon>Lentilactobacillus</taxon>
    </lineage>
</organism>
<comment type="caution">
    <text evidence="1">The sequence shown here is derived from an EMBL/GenBank/DDBJ whole genome shotgun (WGS) entry which is preliminary data.</text>
</comment>
<evidence type="ECO:0000313" key="2">
    <source>
        <dbReference type="Proteomes" id="UP000216802"/>
    </source>
</evidence>
<gene>
    <name evidence="1" type="ORF">B8W98_07840</name>
</gene>